<evidence type="ECO:0000256" key="4">
    <source>
        <dbReference type="ARBA" id="ARBA00022525"/>
    </source>
</evidence>
<keyword evidence="9" id="KW-1185">Reference proteome</keyword>
<dbReference type="EMBL" id="JAENGY010000506">
    <property type="protein sequence ID" value="KAG6961426.1"/>
    <property type="molecule type" value="Genomic_DNA"/>
</dbReference>
<organism evidence="8 9">
    <name type="scientific">Phytophthora aleatoria</name>
    <dbReference type="NCBI Taxonomy" id="2496075"/>
    <lineage>
        <taxon>Eukaryota</taxon>
        <taxon>Sar</taxon>
        <taxon>Stramenopiles</taxon>
        <taxon>Oomycota</taxon>
        <taxon>Peronosporomycetes</taxon>
        <taxon>Peronosporales</taxon>
        <taxon>Peronosporaceae</taxon>
        <taxon>Phytophthora</taxon>
    </lineage>
</organism>
<comment type="subcellular location">
    <subcellularLocation>
        <location evidence="1">Host cell</location>
    </subcellularLocation>
    <subcellularLocation>
        <location evidence="2">Secreted</location>
    </subcellularLocation>
</comment>
<evidence type="ECO:0000256" key="1">
    <source>
        <dbReference type="ARBA" id="ARBA00004340"/>
    </source>
</evidence>
<evidence type="ECO:0000256" key="2">
    <source>
        <dbReference type="ARBA" id="ARBA00004613"/>
    </source>
</evidence>
<evidence type="ECO:0000313" key="9">
    <source>
        <dbReference type="Proteomes" id="UP000709295"/>
    </source>
</evidence>
<name>A0A8J5M6W2_9STRA</name>
<evidence type="ECO:0000259" key="7">
    <source>
        <dbReference type="Pfam" id="PF22748"/>
    </source>
</evidence>
<evidence type="ECO:0000313" key="8">
    <source>
        <dbReference type="EMBL" id="KAG6961426.1"/>
    </source>
</evidence>
<comment type="similarity">
    <text evidence="3">Belongs to the RxLR effector family.</text>
</comment>
<keyword evidence="4" id="KW-0964">Secreted</keyword>
<gene>
    <name evidence="8" type="ORF">JG688_00009088</name>
</gene>
<sequence>MHSDWNTWTKYMAMLNKDNTDEAITAALTRRFGSEKLAEMLAAAQKVPSTKELATKLESAQLKRWMNTGGTPEYIFKILKLDNGADNLFDSAALTLWTNFLKPFNDNFPKKKTTVLDTFKSISDEEGVQKALISAGNSNSPGAKIFKDEMVQRWLDFTTPPANIFKALQLDKAGDDLLSSPLLSTWVQYMQAFNKEIPRKKRRRSNNSQRVTFKRWMAAERSPDDIYTTVLKVESSSSQKADIWRAYYKAYNEQFPGKLFSFTR</sequence>
<proteinExistence type="inferred from homology"/>
<dbReference type="InterPro" id="IPR054463">
    <property type="entry name" value="PexRD54_WY"/>
</dbReference>
<dbReference type="AlphaFoldDB" id="A0A8J5M6W2"/>
<keyword evidence="6" id="KW-0843">Virulence</keyword>
<protein>
    <recommendedName>
        <fullName evidence="7">RxLR effector PexRD54 WY domain-containing protein</fullName>
    </recommendedName>
</protein>
<comment type="caution">
    <text evidence="8">The sequence shown here is derived from an EMBL/GenBank/DDBJ whole genome shotgun (WGS) entry which is preliminary data.</text>
</comment>
<feature type="domain" description="RxLR effector PexRD54 WY" evidence="7">
    <location>
        <begin position="150"/>
        <end position="189"/>
    </location>
</feature>
<evidence type="ECO:0000256" key="5">
    <source>
        <dbReference type="ARBA" id="ARBA00022729"/>
    </source>
</evidence>
<evidence type="ECO:0000256" key="6">
    <source>
        <dbReference type="ARBA" id="ARBA00023026"/>
    </source>
</evidence>
<reference evidence="8" key="1">
    <citation type="submission" date="2021-01" db="EMBL/GenBank/DDBJ databases">
        <title>Phytophthora aleatoria, a newly-described species from Pinus radiata is distinct from Phytophthora cactorum isolates based on comparative genomics.</title>
        <authorList>
            <person name="Mcdougal R."/>
            <person name="Panda P."/>
            <person name="Williams N."/>
            <person name="Studholme D.J."/>
        </authorList>
    </citation>
    <scope>NUCLEOTIDE SEQUENCE</scope>
    <source>
        <strain evidence="8">NZFS 4037</strain>
    </source>
</reference>
<accession>A0A8J5M6W2</accession>
<dbReference type="GO" id="GO:0005576">
    <property type="term" value="C:extracellular region"/>
    <property type="evidence" value="ECO:0007669"/>
    <property type="project" value="UniProtKB-SubCell"/>
</dbReference>
<evidence type="ECO:0000256" key="3">
    <source>
        <dbReference type="ARBA" id="ARBA00010400"/>
    </source>
</evidence>
<keyword evidence="5" id="KW-0732">Signal</keyword>
<dbReference type="GO" id="GO:0043657">
    <property type="term" value="C:host cell"/>
    <property type="evidence" value="ECO:0007669"/>
    <property type="project" value="UniProtKB-SubCell"/>
</dbReference>
<dbReference type="Proteomes" id="UP000709295">
    <property type="component" value="Unassembled WGS sequence"/>
</dbReference>
<dbReference type="Pfam" id="PF22748">
    <property type="entry name" value="PexRD54_WY"/>
    <property type="match status" value="1"/>
</dbReference>